<dbReference type="STRING" id="1844.UG56_024330"/>
<dbReference type="EMBL" id="JZDQ02000045">
    <property type="protein sequence ID" value="OIJ24150.1"/>
    <property type="molecule type" value="Genomic_DNA"/>
</dbReference>
<keyword evidence="1" id="KW-0812">Transmembrane</keyword>
<dbReference type="RefSeq" id="WP_045550491.1">
    <property type="nucleotide sequence ID" value="NZ_JZDQ02000045.1"/>
</dbReference>
<feature type="transmembrane region" description="Helical" evidence="1">
    <location>
        <begin position="29"/>
        <end position="53"/>
    </location>
</feature>
<keyword evidence="3" id="KW-1185">Reference proteome</keyword>
<protein>
    <submittedName>
        <fullName evidence="2">Uncharacterized protein</fullName>
    </submittedName>
</protein>
<organism evidence="2 3">
    <name type="scientific">Nocardioides luteus</name>
    <dbReference type="NCBI Taxonomy" id="1844"/>
    <lineage>
        <taxon>Bacteria</taxon>
        <taxon>Bacillati</taxon>
        <taxon>Actinomycetota</taxon>
        <taxon>Actinomycetes</taxon>
        <taxon>Propionibacteriales</taxon>
        <taxon>Nocardioidaceae</taxon>
        <taxon>Nocardioides</taxon>
    </lineage>
</organism>
<feature type="transmembrane region" description="Helical" evidence="1">
    <location>
        <begin position="59"/>
        <end position="77"/>
    </location>
</feature>
<sequence>MTDSIDAPDATWTVTAEERREFMRAYRRWWVRQPSTWLGLCVAVGIIAGAAMVLDWHPVVAIAALLASVALIIGISVRRVRQVYPVGETFRSWAGATAYRLDGRGGGMEINWDRIAAANVGPIAVHLRTLSPKQNLLVARQVLGEQARARLDRGVDGRVVEPVAREDAPGERSVVVDRKLQIALCAAAVRRFRVAGWIVVAAAVLVVLLGVAGGDLWPALRTAGGLMLALGVIIAVTVVPTIGTYPIGSTISGSFGEYLVVRGPWGRTSIHRSKLAPVARTRYAIVFRSGAARVIVPRAILDEESVSPDVRAVRRSTHG</sequence>
<evidence type="ECO:0000256" key="1">
    <source>
        <dbReference type="SAM" id="Phobius"/>
    </source>
</evidence>
<evidence type="ECO:0000313" key="3">
    <source>
        <dbReference type="Proteomes" id="UP000033772"/>
    </source>
</evidence>
<gene>
    <name evidence="2" type="ORF">UG56_024330</name>
</gene>
<reference evidence="2" key="1">
    <citation type="submission" date="2016-10" db="EMBL/GenBank/DDBJ databases">
        <title>Draft Genome Sequence of Nocardioides luteus Strain BAFB, an Alkane-Degrading Bacterium Isolated from JP-7 Polluted Soil.</title>
        <authorList>
            <person name="Brown L."/>
            <person name="Ruiz O.N."/>
            <person name="Gunasekera T."/>
        </authorList>
    </citation>
    <scope>NUCLEOTIDE SEQUENCE [LARGE SCALE GENOMIC DNA]</scope>
    <source>
        <strain evidence="2">BAFB</strain>
    </source>
</reference>
<accession>A0A1J4MXS6</accession>
<evidence type="ECO:0000313" key="2">
    <source>
        <dbReference type="EMBL" id="OIJ24150.1"/>
    </source>
</evidence>
<keyword evidence="1" id="KW-0472">Membrane</keyword>
<keyword evidence="1" id="KW-1133">Transmembrane helix</keyword>
<feature type="transmembrane region" description="Helical" evidence="1">
    <location>
        <begin position="194"/>
        <end position="213"/>
    </location>
</feature>
<dbReference type="Proteomes" id="UP000033772">
    <property type="component" value="Unassembled WGS sequence"/>
</dbReference>
<proteinExistence type="predicted"/>
<comment type="caution">
    <text evidence="2">The sequence shown here is derived from an EMBL/GenBank/DDBJ whole genome shotgun (WGS) entry which is preliminary data.</text>
</comment>
<dbReference type="AlphaFoldDB" id="A0A1J4MXS6"/>
<name>A0A1J4MXS6_9ACTN</name>
<feature type="transmembrane region" description="Helical" evidence="1">
    <location>
        <begin position="225"/>
        <end position="245"/>
    </location>
</feature>